<dbReference type="EMBL" id="JAPDFW010000076">
    <property type="protein sequence ID" value="KAJ5073253.1"/>
    <property type="molecule type" value="Genomic_DNA"/>
</dbReference>
<dbReference type="InterPro" id="IPR029058">
    <property type="entry name" value="AB_hydrolase_fold"/>
</dbReference>
<accession>A0A9Q0LKU7</accession>
<reference evidence="1" key="1">
    <citation type="submission" date="2022-10" db="EMBL/GenBank/DDBJ databases">
        <title>Novel sulphate-reducing endosymbionts in the free-living metamonad Anaeramoeba.</title>
        <authorList>
            <person name="Jerlstrom-Hultqvist J."/>
            <person name="Cepicka I."/>
            <person name="Gallot-Lavallee L."/>
            <person name="Salas-Leiva D."/>
            <person name="Curtis B.A."/>
            <person name="Zahonova K."/>
            <person name="Pipaliya S."/>
            <person name="Dacks J."/>
            <person name="Roger A.J."/>
        </authorList>
    </citation>
    <scope>NUCLEOTIDE SEQUENCE</scope>
    <source>
        <strain evidence="1">BMAN</strain>
    </source>
</reference>
<dbReference type="Gene3D" id="3.40.50.1820">
    <property type="entry name" value="alpha/beta hydrolase"/>
    <property type="match status" value="1"/>
</dbReference>
<evidence type="ECO:0000313" key="2">
    <source>
        <dbReference type="Proteomes" id="UP001149090"/>
    </source>
</evidence>
<sequence>MMLMMKGILFNYKEDLTGFISLSNQNQVENKVENQIKNQVKNKIKNQIKNQVENQIKNQAIVFIHGLTEGFLSTSYLGILEKEVTRIGFHFVQFLMRSSYKSAGLETLETDSEDIENLLNFLQKKFNCEKFILIGHSTGCQNIVHFLKTKKPSFSLVSHCILQAPVSDRDYITKLPEFDMNSLVFAQKCIERNKKKEIINQNIFQSPFCAERWFSLCSKEGEDDMFSEDLSKEELSEKFSQILQNILLVFSSNDEYVPNLVSYPNLASRISSSFINAKSVTLKLIEGAPHNLKLHEEEFVNFVIEWILKLESKSNLI</sequence>
<dbReference type="Proteomes" id="UP001149090">
    <property type="component" value="Unassembled WGS sequence"/>
</dbReference>
<dbReference type="OMA" id="PPWVNKE"/>
<evidence type="ECO:0000313" key="1">
    <source>
        <dbReference type="EMBL" id="KAJ5073253.1"/>
    </source>
</evidence>
<gene>
    <name evidence="1" type="ORF">M0811_08935</name>
</gene>
<dbReference type="PANTHER" id="PTHR31591:SF1">
    <property type="entry name" value="UPF0613 PROTEIN PB24D3.06C"/>
    <property type="match status" value="1"/>
</dbReference>
<dbReference type="SUPFAM" id="SSF53474">
    <property type="entry name" value="alpha/beta-Hydrolases"/>
    <property type="match status" value="1"/>
</dbReference>
<dbReference type="InterPro" id="IPR013744">
    <property type="entry name" value="SidJ"/>
</dbReference>
<dbReference type="OrthoDB" id="10034502at2759"/>
<keyword evidence="2" id="KW-1185">Reference proteome</keyword>
<protein>
    <submittedName>
        <fullName evidence="1">Uncharacterized protein</fullName>
    </submittedName>
</protein>
<dbReference type="AlphaFoldDB" id="A0A9Q0LKU7"/>
<organism evidence="1 2">
    <name type="scientific">Anaeramoeba ignava</name>
    <name type="common">Anaerobic marine amoeba</name>
    <dbReference type="NCBI Taxonomy" id="1746090"/>
    <lineage>
        <taxon>Eukaryota</taxon>
        <taxon>Metamonada</taxon>
        <taxon>Anaeramoebidae</taxon>
        <taxon>Anaeramoeba</taxon>
    </lineage>
</organism>
<dbReference type="Pfam" id="PF08538">
    <property type="entry name" value="DUF1749"/>
    <property type="match status" value="1"/>
</dbReference>
<name>A0A9Q0LKU7_ANAIG</name>
<comment type="caution">
    <text evidence="1">The sequence shown here is derived from an EMBL/GenBank/DDBJ whole genome shotgun (WGS) entry which is preliminary data.</text>
</comment>
<dbReference type="PANTHER" id="PTHR31591">
    <property type="entry name" value="UPF0613 PROTEIN PB24D3.06C"/>
    <property type="match status" value="1"/>
</dbReference>
<proteinExistence type="predicted"/>